<keyword evidence="2" id="KW-1185">Reference proteome</keyword>
<dbReference type="Gene3D" id="1.25.40.10">
    <property type="entry name" value="Tetratricopeptide repeat domain"/>
    <property type="match status" value="1"/>
</dbReference>
<evidence type="ECO:0008006" key="3">
    <source>
        <dbReference type="Google" id="ProtNLM"/>
    </source>
</evidence>
<dbReference type="PANTHER" id="PTHR47926">
    <property type="entry name" value="PENTATRICOPEPTIDE REPEAT-CONTAINING PROTEIN"/>
    <property type="match status" value="1"/>
</dbReference>
<accession>A0A816HRP0</accession>
<dbReference type="Proteomes" id="UP000663828">
    <property type="component" value="Unassembled WGS sequence"/>
</dbReference>
<dbReference type="EMBL" id="CAJNOR010020606">
    <property type="protein sequence ID" value="CAF1690668.1"/>
    <property type="molecule type" value="Genomic_DNA"/>
</dbReference>
<feature type="non-terminal residue" evidence="1">
    <location>
        <position position="1"/>
    </location>
</feature>
<dbReference type="InterPro" id="IPR011990">
    <property type="entry name" value="TPR-like_helical_dom_sf"/>
</dbReference>
<dbReference type="InterPro" id="IPR002885">
    <property type="entry name" value="PPR_rpt"/>
</dbReference>
<dbReference type="PANTHER" id="PTHR47926:SF533">
    <property type="entry name" value="DYW DOMAIN-CONTAINING PROTEIN"/>
    <property type="match status" value="1"/>
</dbReference>
<proteinExistence type="predicted"/>
<name>A0A816HRP0_ADIRI</name>
<dbReference type="Pfam" id="PF01535">
    <property type="entry name" value="PPR"/>
    <property type="match status" value="2"/>
</dbReference>
<dbReference type="GO" id="GO:0003723">
    <property type="term" value="F:RNA binding"/>
    <property type="evidence" value="ECO:0007669"/>
    <property type="project" value="InterPro"/>
</dbReference>
<comment type="caution">
    <text evidence="1">The sequence shown here is derived from an EMBL/GenBank/DDBJ whole genome shotgun (WGS) entry which is preliminary data.</text>
</comment>
<dbReference type="GO" id="GO:0009451">
    <property type="term" value="P:RNA modification"/>
    <property type="evidence" value="ECO:0007669"/>
    <property type="project" value="InterPro"/>
</dbReference>
<protein>
    <recommendedName>
        <fullName evidence="3">Pentatricopeptide repeat-containing protein</fullName>
    </recommendedName>
</protein>
<dbReference type="AlphaFoldDB" id="A0A816HRP0"/>
<dbReference type="NCBIfam" id="TIGR00756">
    <property type="entry name" value="PPR"/>
    <property type="match status" value="1"/>
</dbReference>
<evidence type="ECO:0000313" key="1">
    <source>
        <dbReference type="EMBL" id="CAF1690668.1"/>
    </source>
</evidence>
<evidence type="ECO:0000313" key="2">
    <source>
        <dbReference type="Proteomes" id="UP000663828"/>
    </source>
</evidence>
<sequence>EKKEGIQPDKIIFVLLIDACAQIGIESRCRTIVKQIPSSMFNDLQFQTTLIHMWGKVGFVKKAEQIFKQIDQPDPVAYTAMINSYGLNGLGHKAIELYYRMPVEMIVEKTHVCVLNACSDSGLV</sequence>
<organism evidence="1 2">
    <name type="scientific">Adineta ricciae</name>
    <name type="common">Rotifer</name>
    <dbReference type="NCBI Taxonomy" id="249248"/>
    <lineage>
        <taxon>Eukaryota</taxon>
        <taxon>Metazoa</taxon>
        <taxon>Spiralia</taxon>
        <taxon>Gnathifera</taxon>
        <taxon>Rotifera</taxon>
        <taxon>Eurotatoria</taxon>
        <taxon>Bdelloidea</taxon>
        <taxon>Adinetida</taxon>
        <taxon>Adinetidae</taxon>
        <taxon>Adineta</taxon>
    </lineage>
</organism>
<reference evidence="1" key="1">
    <citation type="submission" date="2021-02" db="EMBL/GenBank/DDBJ databases">
        <authorList>
            <person name="Nowell W R."/>
        </authorList>
    </citation>
    <scope>NUCLEOTIDE SEQUENCE</scope>
</reference>
<feature type="non-terminal residue" evidence="1">
    <location>
        <position position="124"/>
    </location>
</feature>
<dbReference type="InterPro" id="IPR046960">
    <property type="entry name" value="PPR_At4g14850-like_plant"/>
</dbReference>
<gene>
    <name evidence="1" type="ORF">XAT740_LOCUS63838</name>
</gene>